<keyword evidence="2" id="KW-0813">Transport</keyword>
<evidence type="ECO:0000256" key="3">
    <source>
        <dbReference type="ARBA" id="ARBA00022833"/>
    </source>
</evidence>
<keyword evidence="9 14" id="KW-0812">Transmembrane</keyword>
<organism evidence="14 15">
    <name type="scientific">Herbaspirillum frisingense GSF30</name>
    <dbReference type="NCBI Taxonomy" id="864073"/>
    <lineage>
        <taxon>Bacteria</taxon>
        <taxon>Pseudomonadati</taxon>
        <taxon>Pseudomonadota</taxon>
        <taxon>Betaproteobacteria</taxon>
        <taxon>Burkholderiales</taxon>
        <taxon>Oxalobacteraceae</taxon>
        <taxon>Herbaspirillum</taxon>
    </lineage>
</organism>
<comment type="function">
    <text evidence="6">CzcA and CzcB together would act in zinc efflux nearly as effectively as the complete czc efflux system (CzcABC). The CzcB protein is thought to funnel zinc cations to the CzcA transport protein.</text>
</comment>
<reference evidence="14 15" key="1">
    <citation type="journal article" date="2013" name="Front. Microbiol.">
        <title>The genome of the endophytic bacterium H. frisingense GSF30(T) identifies diverse strategies in the Herbaspirillum genus to interact with plants.</title>
        <authorList>
            <person name="Straub D."/>
            <person name="Rothballer M."/>
            <person name="Hartmann A."/>
            <person name="Ludewig U."/>
        </authorList>
    </citation>
    <scope>NUCLEOTIDE SEQUENCE [LARGE SCALE GENOMIC DNA]</scope>
    <source>
        <strain evidence="14 15">GSF30</strain>
    </source>
</reference>
<feature type="compositionally biased region" description="Basic and acidic residues" evidence="8">
    <location>
        <begin position="37"/>
        <end position="81"/>
    </location>
</feature>
<dbReference type="Pfam" id="PF25893">
    <property type="entry name" value="HH_CzcB"/>
    <property type="match status" value="1"/>
</dbReference>
<dbReference type="Gene3D" id="2.40.420.20">
    <property type="match status" value="1"/>
</dbReference>
<keyword evidence="9" id="KW-0472">Membrane</keyword>
<feature type="transmembrane region" description="Helical" evidence="9">
    <location>
        <begin position="7"/>
        <end position="25"/>
    </location>
</feature>
<feature type="region of interest" description="Disordered" evidence="8">
    <location>
        <begin position="28"/>
        <end position="82"/>
    </location>
</feature>
<dbReference type="GO" id="GO:0046686">
    <property type="term" value="P:response to cadmium ion"/>
    <property type="evidence" value="ECO:0007669"/>
    <property type="project" value="UniProtKB-KW"/>
</dbReference>
<dbReference type="FunFam" id="2.40.420.20:FF:000006">
    <property type="entry name" value="RND family efflux transporter MFP subunit"/>
    <property type="match status" value="1"/>
</dbReference>
<dbReference type="NCBIfam" id="TIGR01730">
    <property type="entry name" value="RND_mfp"/>
    <property type="match status" value="1"/>
</dbReference>
<feature type="domain" description="CusB-like beta-barrel" evidence="11">
    <location>
        <begin position="268"/>
        <end position="344"/>
    </location>
</feature>
<evidence type="ECO:0000256" key="7">
    <source>
        <dbReference type="SAM" id="Coils"/>
    </source>
</evidence>
<dbReference type="GO" id="GO:0015679">
    <property type="term" value="P:plasma membrane copper ion transport"/>
    <property type="evidence" value="ECO:0007669"/>
    <property type="project" value="TreeGrafter"/>
</dbReference>
<dbReference type="InterPro" id="IPR058648">
    <property type="entry name" value="HH_CzcB-like"/>
</dbReference>
<dbReference type="GO" id="GO:0060003">
    <property type="term" value="P:copper ion export"/>
    <property type="evidence" value="ECO:0007669"/>
    <property type="project" value="TreeGrafter"/>
</dbReference>
<evidence type="ECO:0000256" key="5">
    <source>
        <dbReference type="ARBA" id="ARBA00043263"/>
    </source>
</evidence>
<dbReference type="PANTHER" id="PTHR30097:SF4">
    <property type="entry name" value="SLR6042 PROTEIN"/>
    <property type="match status" value="1"/>
</dbReference>
<name>A0AAI9N3V1_9BURK</name>
<dbReference type="PANTHER" id="PTHR30097">
    <property type="entry name" value="CATION EFFLUX SYSTEM PROTEIN CUSB"/>
    <property type="match status" value="1"/>
</dbReference>
<evidence type="ECO:0000259" key="11">
    <source>
        <dbReference type="Pfam" id="PF25954"/>
    </source>
</evidence>
<evidence type="ECO:0000259" key="12">
    <source>
        <dbReference type="Pfam" id="PF25973"/>
    </source>
</evidence>
<keyword evidence="5" id="KW-0105">Cadmium resistance</keyword>
<dbReference type="GO" id="GO:0016020">
    <property type="term" value="C:membrane"/>
    <property type="evidence" value="ECO:0007669"/>
    <property type="project" value="InterPro"/>
</dbReference>
<protein>
    <submittedName>
        <fullName evidence="14">Cobalt-zinc-cadmium resistance cation efflux system transmembrane protein</fullName>
    </submittedName>
</protein>
<comment type="caution">
    <text evidence="14">The sequence shown here is derived from an EMBL/GenBank/DDBJ whole genome shotgun (WGS) entry which is preliminary data.</text>
</comment>
<evidence type="ECO:0000256" key="1">
    <source>
        <dbReference type="ARBA" id="ARBA00009477"/>
    </source>
</evidence>
<evidence type="ECO:0000259" key="10">
    <source>
        <dbReference type="Pfam" id="PF25893"/>
    </source>
</evidence>
<keyword evidence="7" id="KW-0175">Coiled coil</keyword>
<keyword evidence="4" id="KW-0170">Cobalt</keyword>
<dbReference type="InterPro" id="IPR058792">
    <property type="entry name" value="Beta-barrel_RND_2"/>
</dbReference>
<dbReference type="InterPro" id="IPR058647">
    <property type="entry name" value="BSH_CzcB-like"/>
</dbReference>
<evidence type="ECO:0000256" key="4">
    <source>
        <dbReference type="ARBA" id="ARBA00023285"/>
    </source>
</evidence>
<dbReference type="InterPro" id="IPR006143">
    <property type="entry name" value="RND_pump_MFP"/>
</dbReference>
<dbReference type="Gene3D" id="2.40.50.100">
    <property type="match status" value="1"/>
</dbReference>
<dbReference type="GO" id="GO:0030288">
    <property type="term" value="C:outer membrane-bounded periplasmic space"/>
    <property type="evidence" value="ECO:0007669"/>
    <property type="project" value="TreeGrafter"/>
</dbReference>
<proteinExistence type="inferred from homology"/>
<dbReference type="Gene3D" id="1.10.287.470">
    <property type="entry name" value="Helix hairpin bin"/>
    <property type="match status" value="1"/>
</dbReference>
<dbReference type="Gene3D" id="2.40.30.170">
    <property type="match status" value="1"/>
</dbReference>
<evidence type="ECO:0000256" key="2">
    <source>
        <dbReference type="ARBA" id="ARBA00022448"/>
    </source>
</evidence>
<dbReference type="Pfam" id="PF25975">
    <property type="entry name" value="CzcB_C"/>
    <property type="match status" value="1"/>
</dbReference>
<dbReference type="GO" id="GO:0022857">
    <property type="term" value="F:transmembrane transporter activity"/>
    <property type="evidence" value="ECO:0007669"/>
    <property type="project" value="InterPro"/>
</dbReference>
<dbReference type="RefSeq" id="WP_006463458.1">
    <property type="nucleotide sequence ID" value="NZ_AEEC02000013.1"/>
</dbReference>
<dbReference type="InterPro" id="IPR051909">
    <property type="entry name" value="MFP_Cation_Efflux"/>
</dbReference>
<dbReference type="GO" id="GO:0046914">
    <property type="term" value="F:transition metal ion binding"/>
    <property type="evidence" value="ECO:0007669"/>
    <property type="project" value="TreeGrafter"/>
</dbReference>
<evidence type="ECO:0000256" key="9">
    <source>
        <dbReference type="SAM" id="Phobius"/>
    </source>
</evidence>
<feature type="domain" description="CzcB-like C-terminal circularly permuted SH3-like" evidence="13">
    <location>
        <begin position="350"/>
        <end position="410"/>
    </location>
</feature>
<dbReference type="EMBL" id="AEEC02000013">
    <property type="protein sequence ID" value="EOA04732.1"/>
    <property type="molecule type" value="Genomic_DNA"/>
</dbReference>
<dbReference type="FunFam" id="2.40.30.170:FF:000010">
    <property type="entry name" value="Efflux RND transporter periplasmic adaptor subunit"/>
    <property type="match status" value="1"/>
</dbReference>
<accession>A0AAI9N3V1</accession>
<dbReference type="SUPFAM" id="SSF111369">
    <property type="entry name" value="HlyD-like secretion proteins"/>
    <property type="match status" value="1"/>
</dbReference>
<keyword evidence="3" id="KW-0862">Zinc</keyword>
<dbReference type="Pfam" id="PF25973">
    <property type="entry name" value="BSH_CzcB"/>
    <property type="match status" value="1"/>
</dbReference>
<dbReference type="Proteomes" id="UP000006772">
    <property type="component" value="Unassembled WGS sequence"/>
</dbReference>
<evidence type="ECO:0000256" key="8">
    <source>
        <dbReference type="SAM" id="MobiDB-lite"/>
    </source>
</evidence>
<dbReference type="Pfam" id="PF25954">
    <property type="entry name" value="Beta-barrel_RND_2"/>
    <property type="match status" value="1"/>
</dbReference>
<evidence type="ECO:0000256" key="6">
    <source>
        <dbReference type="ARBA" id="ARBA00058766"/>
    </source>
</evidence>
<gene>
    <name evidence="14" type="ORF">HFRIS_011273</name>
</gene>
<feature type="coiled-coil region" evidence="7">
    <location>
        <begin position="189"/>
        <end position="216"/>
    </location>
</feature>
<dbReference type="AlphaFoldDB" id="A0AAI9N3V1"/>
<feature type="domain" description="CzcB-like barrel-sandwich hybrid" evidence="12">
    <location>
        <begin position="121"/>
        <end position="265"/>
    </location>
</feature>
<evidence type="ECO:0000313" key="15">
    <source>
        <dbReference type="Proteomes" id="UP000006772"/>
    </source>
</evidence>
<sequence>MTSKQKLAIAAIIAITALLCGWTLMKGQGGTEATSTHQEEGAHKEDDHQEKNGSDGKPAHDDHGAHQDHDEDKEGHGEQEGKVALSQEQITAAAITLKQVGATRIESGLQLPGEIRFNEDRTAHVVPQVAGVVESVSATLGQKVRKGQVLAVISSSAVSEQRSELLNAEQRLSLARSTWQREKQLWEQKISAEQDYQQAQLSLQEAEVAVRNARQKLRAIGVTGTGSGALNRHEIRAPFDGTVVEKHLGLGEAVREDANAFIIADLSSVWAEIIVSPKDLQKVRVGSAAAVRATAFEANATGRISYVGALIGEQTRTAKAHVVLPNPQESWRPGLFVTVDVMTEASEVALAVDAEAIQTVDNKSVVFVRVDDGFKAQEVRTGRSDGKSVEILSGLQAGQQYAASGSFAIKAELGKGAAEHSH</sequence>
<comment type="similarity">
    <text evidence="1">Belongs to the membrane fusion protein (MFP) (TC 8.A.1) family.</text>
</comment>
<keyword evidence="9" id="KW-1133">Transmembrane helix</keyword>
<feature type="domain" description="CzcB-like alpha-helical hairpin" evidence="10">
    <location>
        <begin position="160"/>
        <end position="219"/>
    </location>
</feature>
<evidence type="ECO:0000259" key="13">
    <source>
        <dbReference type="Pfam" id="PF25975"/>
    </source>
</evidence>
<dbReference type="InterPro" id="IPR058649">
    <property type="entry name" value="CzcB_C"/>
</dbReference>
<evidence type="ECO:0000313" key="14">
    <source>
        <dbReference type="EMBL" id="EOA04732.1"/>
    </source>
</evidence>